<dbReference type="SUPFAM" id="SSF81321">
    <property type="entry name" value="Family A G protein-coupled receptor-like"/>
    <property type="match status" value="1"/>
</dbReference>
<dbReference type="EMBL" id="CABDUW010002907">
    <property type="protein sequence ID" value="VTJ88312.1"/>
    <property type="molecule type" value="Genomic_DNA"/>
</dbReference>
<keyword evidence="4 9" id="KW-0812">Transmembrane</keyword>
<dbReference type="InterPro" id="IPR017452">
    <property type="entry name" value="GPCR_Rhodpsn_7TM"/>
</dbReference>
<protein>
    <recommendedName>
        <fullName evidence="10">G-protein coupled receptors family 1 profile domain-containing protein</fullName>
    </recommendedName>
</protein>
<feature type="domain" description="G-protein coupled receptors family 1 profile" evidence="10">
    <location>
        <begin position="42"/>
        <end position="100"/>
    </location>
</feature>
<dbReference type="Gene3D" id="1.20.1070.10">
    <property type="entry name" value="Rhodopsin 7-helix transmembrane proteins"/>
    <property type="match status" value="1"/>
</dbReference>
<proteinExistence type="predicted"/>
<accession>A0A5E4D4Z3</accession>
<keyword evidence="12" id="KW-1185">Reference proteome</keyword>
<evidence type="ECO:0000256" key="1">
    <source>
        <dbReference type="ARBA" id="ARBA00004651"/>
    </source>
</evidence>
<evidence type="ECO:0000256" key="9">
    <source>
        <dbReference type="SAM" id="Phobius"/>
    </source>
</evidence>
<evidence type="ECO:0000313" key="11">
    <source>
        <dbReference type="EMBL" id="VTJ88312.1"/>
    </source>
</evidence>
<keyword evidence="2" id="KW-1003">Cell membrane</keyword>
<evidence type="ECO:0000256" key="5">
    <source>
        <dbReference type="ARBA" id="ARBA00022989"/>
    </source>
</evidence>
<keyword evidence="3" id="KW-0716">Sensory transduction</keyword>
<keyword evidence="6 9" id="KW-0472">Membrane</keyword>
<evidence type="ECO:0000313" key="12">
    <source>
        <dbReference type="Proteomes" id="UP000335636"/>
    </source>
</evidence>
<comment type="subcellular location">
    <subcellularLocation>
        <location evidence="1">Cell membrane</location>
        <topology evidence="1">Multi-pass membrane protein</topology>
    </subcellularLocation>
</comment>
<name>A0A5E4D4Z3_MARMO</name>
<dbReference type="GO" id="GO:0004984">
    <property type="term" value="F:olfactory receptor activity"/>
    <property type="evidence" value="ECO:0007669"/>
    <property type="project" value="InterPro"/>
</dbReference>
<evidence type="ECO:0000259" key="10">
    <source>
        <dbReference type="PROSITE" id="PS50262"/>
    </source>
</evidence>
<dbReference type="Pfam" id="PF13853">
    <property type="entry name" value="7tm_4"/>
    <property type="match status" value="1"/>
</dbReference>
<evidence type="ECO:0000256" key="8">
    <source>
        <dbReference type="ARBA" id="ARBA00023224"/>
    </source>
</evidence>
<keyword evidence="8" id="KW-0807">Transducer</keyword>
<gene>
    <name evidence="11" type="ORF">MONAX_5E026277</name>
</gene>
<organism evidence="11 12">
    <name type="scientific">Marmota monax</name>
    <name type="common">Woodchuck</name>
    <dbReference type="NCBI Taxonomy" id="9995"/>
    <lineage>
        <taxon>Eukaryota</taxon>
        <taxon>Metazoa</taxon>
        <taxon>Chordata</taxon>
        <taxon>Craniata</taxon>
        <taxon>Vertebrata</taxon>
        <taxon>Euteleostomi</taxon>
        <taxon>Mammalia</taxon>
        <taxon>Eutheria</taxon>
        <taxon>Euarchontoglires</taxon>
        <taxon>Glires</taxon>
        <taxon>Rodentia</taxon>
        <taxon>Sciuromorpha</taxon>
        <taxon>Sciuridae</taxon>
        <taxon>Xerinae</taxon>
        <taxon>Marmotini</taxon>
        <taxon>Marmota</taxon>
    </lineage>
</organism>
<feature type="transmembrane region" description="Helical" evidence="9">
    <location>
        <begin position="27"/>
        <end position="52"/>
    </location>
</feature>
<dbReference type="PROSITE" id="PS50262">
    <property type="entry name" value="G_PROTEIN_RECEP_F1_2"/>
    <property type="match status" value="1"/>
</dbReference>
<dbReference type="GO" id="GO:0007186">
    <property type="term" value="P:G protein-coupled receptor signaling pathway"/>
    <property type="evidence" value="ECO:0007669"/>
    <property type="project" value="InterPro"/>
</dbReference>
<keyword evidence="5 9" id="KW-1133">Transmembrane helix</keyword>
<comment type="caution">
    <text evidence="11">The sequence shown here is derived from an EMBL/GenBank/DDBJ whole genome shotgun (WGS) entry which is preliminary data.</text>
</comment>
<dbReference type="GO" id="GO:0005886">
    <property type="term" value="C:plasma membrane"/>
    <property type="evidence" value="ECO:0007669"/>
    <property type="project" value="UniProtKB-SubCell"/>
</dbReference>
<dbReference type="Proteomes" id="UP000335636">
    <property type="component" value="Unassembled WGS sequence"/>
</dbReference>
<evidence type="ECO:0000256" key="4">
    <source>
        <dbReference type="ARBA" id="ARBA00022692"/>
    </source>
</evidence>
<evidence type="ECO:0000256" key="6">
    <source>
        <dbReference type="ARBA" id="ARBA00023136"/>
    </source>
</evidence>
<dbReference type="InterPro" id="IPR000725">
    <property type="entry name" value="Olfact_rcpt"/>
</dbReference>
<evidence type="ECO:0000256" key="3">
    <source>
        <dbReference type="ARBA" id="ARBA00022606"/>
    </source>
</evidence>
<reference evidence="11" key="1">
    <citation type="submission" date="2019-04" db="EMBL/GenBank/DDBJ databases">
        <authorList>
            <person name="Alioto T."/>
            <person name="Alioto T."/>
        </authorList>
    </citation>
    <scope>NUCLEOTIDE SEQUENCE [LARGE SCALE GENOMIC DNA]</scope>
</reference>
<sequence length="100" mass="10977">MELWNSSTWGSSFILVGILNDSGAPDLLCAMITFLYMLALASNGLLLLVITTDVRLQVPMYFLLGQLSLVDLLFTSVVTPKTLLDYLRRENSISFGGCAL</sequence>
<dbReference type="AlphaFoldDB" id="A0A5E4D4Z3"/>
<dbReference type="PANTHER" id="PTHR26453">
    <property type="entry name" value="OLFACTORY RECEPTOR"/>
    <property type="match status" value="1"/>
</dbReference>
<keyword evidence="7" id="KW-0675">Receptor</keyword>
<evidence type="ECO:0000256" key="2">
    <source>
        <dbReference type="ARBA" id="ARBA00022475"/>
    </source>
</evidence>
<evidence type="ECO:0000256" key="7">
    <source>
        <dbReference type="ARBA" id="ARBA00023170"/>
    </source>
</evidence>